<dbReference type="GO" id="GO:0050660">
    <property type="term" value="F:flavin adenine dinucleotide binding"/>
    <property type="evidence" value="ECO:0007669"/>
    <property type="project" value="InterPro"/>
</dbReference>
<dbReference type="Gene3D" id="3.30.465.10">
    <property type="match status" value="1"/>
</dbReference>
<evidence type="ECO:0000313" key="2">
    <source>
        <dbReference type="EMBL" id="CAF1368717.1"/>
    </source>
</evidence>
<dbReference type="InterPro" id="IPR036318">
    <property type="entry name" value="FAD-bd_PCMH-like_sf"/>
</dbReference>
<organism evidence="2 3">
    <name type="scientific">Rotaria sordida</name>
    <dbReference type="NCBI Taxonomy" id="392033"/>
    <lineage>
        <taxon>Eukaryota</taxon>
        <taxon>Metazoa</taxon>
        <taxon>Spiralia</taxon>
        <taxon>Gnathifera</taxon>
        <taxon>Rotifera</taxon>
        <taxon>Eurotatoria</taxon>
        <taxon>Bdelloidea</taxon>
        <taxon>Philodinida</taxon>
        <taxon>Philodinidae</taxon>
        <taxon>Rotaria</taxon>
    </lineage>
</organism>
<dbReference type="Proteomes" id="UP000663864">
    <property type="component" value="Unassembled WGS sequence"/>
</dbReference>
<feature type="non-terminal residue" evidence="2">
    <location>
        <position position="1"/>
    </location>
</feature>
<gene>
    <name evidence="2" type="ORF">ZHD862_LOCUS31474</name>
</gene>
<sequence length="430" mass="47574">MIDPPKDNDKQDAIILISNGRLHQQQLQTCSHDNETCTLYKIDIDLVGGRATSNQIAEWHQSNVVESFGSVAGFKNGKTGYIVMTTNCNSQANLINISNLSQPISSIMMKTSCTQPIHALSGRWLLALGTASNSVGGSYPVSLYIFDPISSLSSRDIVHFDTMFAKSYQLLHPQTGFSALNLNAAEPIFYAILYNLVNETRHILSIHIETGQWSLNQIGNNLLRNLVFSTELNAPVCDCSLGGICVLNWESFQWDLFLPIPNFNSFMDWTFSADKQTMYFIRKQNITVIDLSNKLSFQYRIVPLIEQTGDINEKYHGVIIDKKNNVAIVKAGTIIGPNPELDNKDIEKSLVWILNQVGYALPDLGGVTRQTIAGFLSTGSSGGSLLYSFYEVLVGIRLIDSKGTIHNIYKTDSKFHAVGISMGLFGIITS</sequence>
<dbReference type="SUPFAM" id="SSF56176">
    <property type="entry name" value="FAD-binding/transporter-associated domain-like"/>
    <property type="match status" value="1"/>
</dbReference>
<accession>A0A815IPJ1</accession>
<reference evidence="2" key="1">
    <citation type="submission" date="2021-02" db="EMBL/GenBank/DDBJ databases">
        <authorList>
            <person name="Nowell W R."/>
        </authorList>
    </citation>
    <scope>NUCLEOTIDE SEQUENCE</scope>
</reference>
<dbReference type="InterPro" id="IPR006094">
    <property type="entry name" value="Oxid_FAD_bind_N"/>
</dbReference>
<evidence type="ECO:0000313" key="3">
    <source>
        <dbReference type="Proteomes" id="UP000663864"/>
    </source>
</evidence>
<evidence type="ECO:0000259" key="1">
    <source>
        <dbReference type="Pfam" id="PF01565"/>
    </source>
</evidence>
<dbReference type="Pfam" id="PF01565">
    <property type="entry name" value="FAD_binding_4"/>
    <property type="match status" value="1"/>
</dbReference>
<protein>
    <recommendedName>
        <fullName evidence="1">FAD linked oxidase N-terminal domain-containing protein</fullName>
    </recommendedName>
</protein>
<comment type="caution">
    <text evidence="2">The sequence shown here is derived from an EMBL/GenBank/DDBJ whole genome shotgun (WGS) entry which is preliminary data.</text>
</comment>
<dbReference type="EMBL" id="CAJNOT010003172">
    <property type="protein sequence ID" value="CAF1368717.1"/>
    <property type="molecule type" value="Genomic_DNA"/>
</dbReference>
<dbReference type="AlphaFoldDB" id="A0A815IPJ1"/>
<dbReference type="InterPro" id="IPR016169">
    <property type="entry name" value="FAD-bd_PCMH_sub2"/>
</dbReference>
<feature type="domain" description="FAD linked oxidase N-terminal" evidence="1">
    <location>
        <begin position="349"/>
        <end position="408"/>
    </location>
</feature>
<name>A0A815IPJ1_9BILA</name>
<proteinExistence type="predicted"/>